<name>A0A6M0SDZ4_9CYAN</name>
<dbReference type="Gene3D" id="3.40.50.300">
    <property type="entry name" value="P-loop containing nucleotide triphosphate hydrolases"/>
    <property type="match status" value="1"/>
</dbReference>
<evidence type="ECO:0000313" key="3">
    <source>
        <dbReference type="Proteomes" id="UP000473574"/>
    </source>
</evidence>
<sequence>MTLQSSDYQYTVGGALRQDAPTYISRQADEELFQALITREYCHIFNARQMGKSSLRVQTTQRLKAQDIACGVIEVSAIVEHGMTSEAWYLGVIRRLSRSLGIKLKVIPWWQERAGLPPIQRFSEFIEDVLLKEIQQPIVIFIDEIDSLFQFDFSDDFFSLIRYFYQERAEHPDYCRLTTTLIGVATPSELISARDRTPFNIGTAIQLRGFTLEEAKPLSTGLAHLSEYSEGLIQCILRWTGGQPFLTQKLCQLIVSEADIEPRAYPAPYVDKLVERKIIQDWLQQDTPEHLKTIQDRLLHSSRAQRLLEVYRDILQSRIVLLDGSPEQNELQLTGLVVKEGAYLKVANKIYAEIFRPWWVDRRLTSLCPYQKMLDKWLSSKCDARWLLNEQTLQEARTWAGTQSLSEEHHQFLMSSQSHIYEQTIARQEAIRKREKEQMLKEADAIATRRIAKLKQQLTLSLILCGLLILSVIILLVAR</sequence>
<dbReference type="RefSeq" id="WP_163669131.1">
    <property type="nucleotide sequence ID" value="NZ_QZCE01000002.1"/>
</dbReference>
<evidence type="ECO:0000256" key="1">
    <source>
        <dbReference type="SAM" id="Phobius"/>
    </source>
</evidence>
<dbReference type="EMBL" id="QZCE01000002">
    <property type="protein sequence ID" value="NEZ66720.1"/>
    <property type="molecule type" value="Genomic_DNA"/>
</dbReference>
<dbReference type="Proteomes" id="UP000473574">
    <property type="component" value="Unassembled WGS sequence"/>
</dbReference>
<dbReference type="InterPro" id="IPR027417">
    <property type="entry name" value="P-loop_NTPase"/>
</dbReference>
<organism evidence="2 3">
    <name type="scientific">Adonisia turfae CCMR0082</name>
    <dbReference type="NCBI Taxonomy" id="2304604"/>
    <lineage>
        <taxon>Bacteria</taxon>
        <taxon>Bacillati</taxon>
        <taxon>Cyanobacteriota</taxon>
        <taxon>Adonisia</taxon>
        <taxon>Adonisia turfae</taxon>
    </lineage>
</organism>
<feature type="transmembrane region" description="Helical" evidence="1">
    <location>
        <begin position="458"/>
        <end position="478"/>
    </location>
</feature>
<keyword evidence="1" id="KW-0472">Membrane</keyword>
<accession>A0A6M0SDZ4</accession>
<dbReference type="AlphaFoldDB" id="A0A6M0SDZ4"/>
<gene>
    <name evidence="2" type="ORF">D0962_28845</name>
</gene>
<reference evidence="2 3" key="1">
    <citation type="journal article" date="2020" name="Microb. Ecol.">
        <title>Ecogenomics of the Marine Benthic Filamentous Cyanobacterium Adonisia.</title>
        <authorList>
            <person name="Walter J.M."/>
            <person name="Coutinho F.H."/>
            <person name="Leomil L."/>
            <person name="Hargreaves P.I."/>
            <person name="Campeao M.E."/>
            <person name="Vieira V.V."/>
            <person name="Silva B.S."/>
            <person name="Fistarol G.O."/>
            <person name="Salomon P.S."/>
            <person name="Sawabe T."/>
            <person name="Mino S."/>
            <person name="Hosokawa M."/>
            <person name="Miyashita H."/>
            <person name="Maruyama F."/>
            <person name="van Verk M.C."/>
            <person name="Dutilh B.E."/>
            <person name="Thompson C.C."/>
            <person name="Thompson F.L."/>
        </authorList>
    </citation>
    <scope>NUCLEOTIDE SEQUENCE [LARGE SCALE GENOMIC DNA]</scope>
    <source>
        <strain evidence="2 3">CCMR0082</strain>
    </source>
</reference>
<dbReference type="SUPFAM" id="SSF52540">
    <property type="entry name" value="P-loop containing nucleoside triphosphate hydrolases"/>
    <property type="match status" value="1"/>
</dbReference>
<keyword evidence="1" id="KW-0812">Transmembrane</keyword>
<protein>
    <submittedName>
        <fullName evidence="2">Uncharacterized protein</fullName>
    </submittedName>
</protein>
<evidence type="ECO:0000313" key="2">
    <source>
        <dbReference type="EMBL" id="NEZ66720.1"/>
    </source>
</evidence>
<comment type="caution">
    <text evidence="2">The sequence shown here is derived from an EMBL/GenBank/DDBJ whole genome shotgun (WGS) entry which is preliminary data.</text>
</comment>
<proteinExistence type="predicted"/>
<dbReference type="Pfam" id="PF14516">
    <property type="entry name" value="AAA_35"/>
    <property type="match status" value="1"/>
</dbReference>
<keyword evidence="1" id="KW-1133">Transmembrane helix</keyword>